<dbReference type="GO" id="GO:0003677">
    <property type="term" value="F:DNA binding"/>
    <property type="evidence" value="ECO:0007669"/>
    <property type="project" value="InterPro"/>
</dbReference>
<comment type="similarity">
    <text evidence="1 11">Belongs to the DnaX/STICHEL family.</text>
</comment>
<evidence type="ECO:0000256" key="4">
    <source>
        <dbReference type="ARBA" id="ARBA00022705"/>
    </source>
</evidence>
<keyword evidence="9 11" id="KW-0239">DNA-directed DNA polymerase</keyword>
<evidence type="ECO:0000256" key="7">
    <source>
        <dbReference type="ARBA" id="ARBA00022833"/>
    </source>
</evidence>
<dbReference type="InterPro" id="IPR012763">
    <property type="entry name" value="DNA_pol_III_sug/sutau_N"/>
</dbReference>
<evidence type="ECO:0000313" key="15">
    <source>
        <dbReference type="Proteomes" id="UP000199350"/>
    </source>
</evidence>
<dbReference type="EMBL" id="LT629700">
    <property type="protein sequence ID" value="SDM05273.1"/>
    <property type="molecule type" value="Genomic_DNA"/>
</dbReference>
<gene>
    <name evidence="11" type="primary">dnaX</name>
    <name evidence="14" type="ORF">SAMN04488535_1728</name>
</gene>
<evidence type="ECO:0000256" key="12">
    <source>
        <dbReference type="SAM" id="MobiDB-lite"/>
    </source>
</evidence>
<evidence type="ECO:0000313" key="14">
    <source>
        <dbReference type="EMBL" id="SDM05273.1"/>
    </source>
</evidence>
<dbReference type="CDD" id="cd00009">
    <property type="entry name" value="AAA"/>
    <property type="match status" value="1"/>
</dbReference>
<evidence type="ECO:0000256" key="8">
    <source>
        <dbReference type="ARBA" id="ARBA00022840"/>
    </source>
</evidence>
<feature type="region of interest" description="Disordered" evidence="12">
    <location>
        <begin position="528"/>
        <end position="624"/>
    </location>
</feature>
<feature type="compositionally biased region" description="Acidic residues" evidence="12">
    <location>
        <begin position="584"/>
        <end position="608"/>
    </location>
</feature>
<name>A0A1G9Q2X6_9CORY</name>
<feature type="domain" description="AAA+ ATPase" evidence="13">
    <location>
        <begin position="34"/>
        <end position="177"/>
    </location>
</feature>
<reference evidence="15" key="1">
    <citation type="submission" date="2016-10" db="EMBL/GenBank/DDBJ databases">
        <authorList>
            <person name="Varghese N."/>
            <person name="Submissions S."/>
        </authorList>
    </citation>
    <scope>NUCLEOTIDE SEQUENCE [LARGE SCALE GENOMIC DNA]</scope>
    <source>
        <strain evidence="15">DSM 20632</strain>
    </source>
</reference>
<evidence type="ECO:0000256" key="11">
    <source>
        <dbReference type="RuleBase" id="RU364063"/>
    </source>
</evidence>
<dbReference type="InterPro" id="IPR027417">
    <property type="entry name" value="P-loop_NTPase"/>
</dbReference>
<sequence>MALYRKYRPASFGEVIGQEQVTRPLSTALDNGRINHAYLFSGPRGCGKTSSARILARSLNCVHGPTSTPCGKCASCVSLAPGGPGNLDVMELDAASHGGVEDMRELRERALFAPAESRYRVFIIDEAHMITKEGNNALLKVVEEPPEHLIFIFATTEPEKMLGTIRSRTHNYPFRLLTPQAMRELLEKVVREEGVVVEDAVYPLVIQAGGGSPRDTLSILDQLLSGAGPDGLTYDLAIPLLGVTELSLVDATVDALAARDASAMFSTIDDVIEAGHEPRRFASDLLDRLRDLMLIRTVPDAFGQGLVSAPAERVEVLTAQAQRFSGNELANLASEVNDRMASLRGATSPRLLLEVMMAHLITSPEVSAPVQVPGPDLPSQPAQLAPNSPAPVTQNRSGAAAAAAAAAAASERSTPRTTSTPGPQRAPKPDPAPVETPAAPDEDLFEKVRADWTRMRQAVGERNKVAEIMLTEAKPLKFDGDTLVVGHNTGALAERINAESNNADIAAVFSERLGRDVKVRCVVGTTAPSTTAARTPRAAEDRPDPEPEEPAPAPDERDWRAAAEAASRRASSRSQREEIPLPPEPEDPEDTVEPEEPAPDYTREDEERDMVVQAQEEGARDRRDATAVAMDLLASELGARPL</sequence>
<feature type="region of interest" description="Disordered" evidence="12">
    <location>
        <begin position="367"/>
        <end position="443"/>
    </location>
</feature>
<feature type="compositionally biased region" description="Low complexity" evidence="12">
    <location>
        <begin position="562"/>
        <end position="573"/>
    </location>
</feature>
<dbReference type="EC" id="2.7.7.7" evidence="11"/>
<evidence type="ECO:0000256" key="9">
    <source>
        <dbReference type="ARBA" id="ARBA00022932"/>
    </source>
</evidence>
<dbReference type="NCBIfam" id="NF005846">
    <property type="entry name" value="PRK07764.1-6"/>
    <property type="match status" value="1"/>
</dbReference>
<organism evidence="14 15">
    <name type="scientific">Corynebacterium mycetoides</name>
    <dbReference type="NCBI Taxonomy" id="38302"/>
    <lineage>
        <taxon>Bacteria</taxon>
        <taxon>Bacillati</taxon>
        <taxon>Actinomycetota</taxon>
        <taxon>Actinomycetes</taxon>
        <taxon>Mycobacteriales</taxon>
        <taxon>Corynebacteriaceae</taxon>
        <taxon>Corynebacterium</taxon>
    </lineage>
</organism>
<evidence type="ECO:0000256" key="3">
    <source>
        <dbReference type="ARBA" id="ARBA00022695"/>
    </source>
</evidence>
<keyword evidence="5" id="KW-0479">Metal-binding</keyword>
<dbReference type="SUPFAM" id="SSF48019">
    <property type="entry name" value="post-AAA+ oligomerization domain-like"/>
    <property type="match status" value="1"/>
</dbReference>
<dbReference type="PANTHER" id="PTHR11669">
    <property type="entry name" value="REPLICATION FACTOR C / DNA POLYMERASE III GAMMA-TAU SUBUNIT"/>
    <property type="match status" value="1"/>
</dbReference>
<evidence type="ECO:0000256" key="1">
    <source>
        <dbReference type="ARBA" id="ARBA00006360"/>
    </source>
</evidence>
<keyword evidence="7" id="KW-0862">Zinc</keyword>
<dbReference type="Gene3D" id="1.10.8.60">
    <property type="match status" value="1"/>
</dbReference>
<keyword evidence="4 11" id="KW-0235">DNA replication</keyword>
<keyword evidence="3 11" id="KW-0548">Nucleotidyltransferase</keyword>
<evidence type="ECO:0000256" key="2">
    <source>
        <dbReference type="ARBA" id="ARBA00022679"/>
    </source>
</evidence>
<dbReference type="AlphaFoldDB" id="A0A1G9Q2X6"/>
<comment type="function">
    <text evidence="11">DNA polymerase III is a complex, multichain enzyme responsible for most of the replicative synthesis in bacteria. This DNA polymerase also exhibits 3' to 5' exonuclease activity.</text>
</comment>
<feature type="compositionally biased region" description="Pro residues" evidence="12">
    <location>
        <begin position="424"/>
        <end position="434"/>
    </location>
</feature>
<dbReference type="Proteomes" id="UP000199350">
    <property type="component" value="Chromosome I"/>
</dbReference>
<dbReference type="FunFam" id="3.40.50.300:FF:000014">
    <property type="entry name" value="DNA polymerase III subunit gamma/tau"/>
    <property type="match status" value="1"/>
</dbReference>
<dbReference type="SMART" id="SM00382">
    <property type="entry name" value="AAA"/>
    <property type="match status" value="1"/>
</dbReference>
<dbReference type="GO" id="GO:0003887">
    <property type="term" value="F:DNA-directed DNA polymerase activity"/>
    <property type="evidence" value="ECO:0007669"/>
    <property type="project" value="UniProtKB-KW"/>
</dbReference>
<dbReference type="NCBIfam" id="TIGR02397">
    <property type="entry name" value="dnaX_nterm"/>
    <property type="match status" value="1"/>
</dbReference>
<feature type="compositionally biased region" description="Polar residues" evidence="12">
    <location>
        <begin position="380"/>
        <end position="397"/>
    </location>
</feature>
<dbReference type="Gene3D" id="1.20.272.10">
    <property type="match status" value="1"/>
</dbReference>
<comment type="subunit">
    <text evidence="11">DNA polymerase III contains a core (composed of alpha, epsilon and theta chains) that associates with a tau subunit. This core dimerizes to form the POLIII' complex. PolIII' associates with the gamma complex (composed of gamma, delta, delta', psi and chi chains) and with the beta chain to form the complete DNA polymerase III complex.</text>
</comment>
<dbReference type="GO" id="GO:0005524">
    <property type="term" value="F:ATP binding"/>
    <property type="evidence" value="ECO:0007669"/>
    <property type="project" value="UniProtKB-KW"/>
</dbReference>
<dbReference type="InterPro" id="IPR048448">
    <property type="entry name" value="DnaX-like_C"/>
</dbReference>
<dbReference type="GO" id="GO:0009360">
    <property type="term" value="C:DNA polymerase III complex"/>
    <property type="evidence" value="ECO:0007669"/>
    <property type="project" value="InterPro"/>
</dbReference>
<dbReference type="InterPro" id="IPR022754">
    <property type="entry name" value="DNA_pol_III_gamma-3"/>
</dbReference>
<dbReference type="Pfam" id="PF20964">
    <property type="entry name" value="DnaX_C"/>
    <property type="match status" value="1"/>
</dbReference>
<evidence type="ECO:0000256" key="10">
    <source>
        <dbReference type="ARBA" id="ARBA00049244"/>
    </source>
</evidence>
<dbReference type="STRING" id="38302.SAMN04488535_1728"/>
<dbReference type="InterPro" id="IPR008921">
    <property type="entry name" value="DNA_pol3_clamp-load_cplx_C"/>
</dbReference>
<protein>
    <recommendedName>
        <fullName evidence="11">DNA polymerase III subunit gamma/tau</fullName>
        <ecNumber evidence="11">2.7.7.7</ecNumber>
    </recommendedName>
</protein>
<keyword evidence="8 11" id="KW-0067">ATP-binding</keyword>
<keyword evidence="2 11" id="KW-0808">Transferase</keyword>
<evidence type="ECO:0000256" key="6">
    <source>
        <dbReference type="ARBA" id="ARBA00022741"/>
    </source>
</evidence>
<feature type="compositionally biased region" description="Low complexity" evidence="12">
    <location>
        <begin position="399"/>
        <end position="409"/>
    </location>
</feature>
<evidence type="ECO:0000256" key="5">
    <source>
        <dbReference type="ARBA" id="ARBA00022723"/>
    </source>
</evidence>
<dbReference type="PANTHER" id="PTHR11669:SF0">
    <property type="entry name" value="PROTEIN STICHEL-LIKE 2"/>
    <property type="match status" value="1"/>
</dbReference>
<dbReference type="GO" id="GO:0006261">
    <property type="term" value="P:DNA-templated DNA replication"/>
    <property type="evidence" value="ECO:0007669"/>
    <property type="project" value="TreeGrafter"/>
</dbReference>
<keyword evidence="6 11" id="KW-0547">Nucleotide-binding</keyword>
<dbReference type="Gene3D" id="3.40.50.300">
    <property type="entry name" value="P-loop containing nucleotide triphosphate hydrolases"/>
    <property type="match status" value="1"/>
</dbReference>
<accession>A0A1G9Q2X6</accession>
<dbReference type="Pfam" id="PF13177">
    <property type="entry name" value="DNA_pol3_delta2"/>
    <property type="match status" value="1"/>
</dbReference>
<dbReference type="GO" id="GO:0046872">
    <property type="term" value="F:metal ion binding"/>
    <property type="evidence" value="ECO:0007669"/>
    <property type="project" value="UniProtKB-KW"/>
</dbReference>
<dbReference type="InterPro" id="IPR003593">
    <property type="entry name" value="AAA+_ATPase"/>
</dbReference>
<dbReference type="SUPFAM" id="SSF52540">
    <property type="entry name" value="P-loop containing nucleoside triphosphate hydrolases"/>
    <property type="match status" value="1"/>
</dbReference>
<evidence type="ECO:0000259" key="13">
    <source>
        <dbReference type="SMART" id="SM00382"/>
    </source>
</evidence>
<dbReference type="OrthoDB" id="9810148at2"/>
<dbReference type="Pfam" id="PF12169">
    <property type="entry name" value="DNA_pol3_gamma3"/>
    <property type="match status" value="1"/>
</dbReference>
<dbReference type="RefSeq" id="WP_092151273.1">
    <property type="nucleotide sequence ID" value="NZ_LT629700.1"/>
</dbReference>
<dbReference type="InterPro" id="IPR050238">
    <property type="entry name" value="DNA_Rep/Repair_Clamp_Loader"/>
</dbReference>
<comment type="catalytic activity">
    <reaction evidence="10 11">
        <text>DNA(n) + a 2'-deoxyribonucleoside 5'-triphosphate = DNA(n+1) + diphosphate</text>
        <dbReference type="Rhea" id="RHEA:22508"/>
        <dbReference type="Rhea" id="RHEA-COMP:17339"/>
        <dbReference type="Rhea" id="RHEA-COMP:17340"/>
        <dbReference type="ChEBI" id="CHEBI:33019"/>
        <dbReference type="ChEBI" id="CHEBI:61560"/>
        <dbReference type="ChEBI" id="CHEBI:173112"/>
        <dbReference type="EC" id="2.7.7.7"/>
    </reaction>
</comment>
<proteinExistence type="inferred from homology"/>
<keyword evidence="15" id="KW-1185">Reference proteome</keyword>